<dbReference type="GO" id="GO:0003735">
    <property type="term" value="F:structural constituent of ribosome"/>
    <property type="evidence" value="ECO:0007669"/>
    <property type="project" value="InterPro"/>
</dbReference>
<dbReference type="OrthoDB" id="539541at2759"/>
<dbReference type="InterPro" id="IPR031309">
    <property type="entry name" value="Ribosomal_uL5_C"/>
</dbReference>
<evidence type="ECO:0000313" key="7">
    <source>
        <dbReference type="Proteomes" id="UP000275385"/>
    </source>
</evidence>
<dbReference type="SUPFAM" id="SSF55282">
    <property type="entry name" value="RL5-like"/>
    <property type="match status" value="1"/>
</dbReference>
<evidence type="ECO:0000256" key="1">
    <source>
        <dbReference type="ARBA" id="ARBA00008553"/>
    </source>
</evidence>
<dbReference type="GO" id="GO:0005840">
    <property type="term" value="C:ribosome"/>
    <property type="evidence" value="ECO:0007669"/>
    <property type="project" value="UniProtKB-KW"/>
</dbReference>
<accession>A0A420YAV9</accession>
<evidence type="ECO:0000313" key="6">
    <source>
        <dbReference type="EMBL" id="RKU45035.1"/>
    </source>
</evidence>
<dbReference type="InterPro" id="IPR031310">
    <property type="entry name" value="Ribosomal_uL5_N"/>
</dbReference>
<evidence type="ECO:0008006" key="8">
    <source>
        <dbReference type="Google" id="ProtNLM"/>
    </source>
</evidence>
<dbReference type="Pfam" id="PF00281">
    <property type="entry name" value="Ribosomal_L5"/>
    <property type="match status" value="1"/>
</dbReference>
<feature type="domain" description="Large ribosomal subunit protein uL5 C-terminal" evidence="5">
    <location>
        <begin position="297"/>
        <end position="395"/>
    </location>
</feature>
<dbReference type="STRING" id="177199.A0A420YAV9"/>
<evidence type="ECO:0000256" key="3">
    <source>
        <dbReference type="ARBA" id="ARBA00023274"/>
    </source>
</evidence>
<evidence type="ECO:0000259" key="4">
    <source>
        <dbReference type="Pfam" id="PF00281"/>
    </source>
</evidence>
<comment type="caution">
    <text evidence="6">The sequence shown here is derived from an EMBL/GenBank/DDBJ whole genome shotgun (WGS) entry which is preliminary data.</text>
</comment>
<organism evidence="6 7">
    <name type="scientific">Coniochaeta pulveracea</name>
    <dbReference type="NCBI Taxonomy" id="177199"/>
    <lineage>
        <taxon>Eukaryota</taxon>
        <taxon>Fungi</taxon>
        <taxon>Dikarya</taxon>
        <taxon>Ascomycota</taxon>
        <taxon>Pezizomycotina</taxon>
        <taxon>Sordariomycetes</taxon>
        <taxon>Sordariomycetidae</taxon>
        <taxon>Coniochaetales</taxon>
        <taxon>Coniochaetaceae</taxon>
        <taxon>Coniochaeta</taxon>
    </lineage>
</organism>
<feature type="domain" description="Large ribosomal subunit protein uL5 N-terminal" evidence="4">
    <location>
        <begin position="239"/>
        <end position="291"/>
    </location>
</feature>
<dbReference type="Pfam" id="PF00673">
    <property type="entry name" value="Ribosomal_L5_C"/>
    <property type="match status" value="1"/>
</dbReference>
<name>A0A420YAV9_9PEZI</name>
<keyword evidence="3" id="KW-0687">Ribonucleoprotein</keyword>
<dbReference type="Gene3D" id="3.30.1440.10">
    <property type="match status" value="1"/>
</dbReference>
<keyword evidence="7" id="KW-1185">Reference proteome</keyword>
<dbReference type="InterPro" id="IPR002132">
    <property type="entry name" value="Ribosomal_uL5"/>
</dbReference>
<dbReference type="Proteomes" id="UP000275385">
    <property type="component" value="Unassembled WGS sequence"/>
</dbReference>
<dbReference type="AlphaFoldDB" id="A0A420YAV9"/>
<comment type="similarity">
    <text evidence="1">Belongs to the universal ribosomal protein uL5 family.</text>
</comment>
<proteinExistence type="inferred from homology"/>
<evidence type="ECO:0000256" key="2">
    <source>
        <dbReference type="ARBA" id="ARBA00022980"/>
    </source>
</evidence>
<reference evidence="6 7" key="1">
    <citation type="submission" date="2018-08" db="EMBL/GenBank/DDBJ databases">
        <title>Draft genome of the lignicolous fungus Coniochaeta pulveracea.</title>
        <authorList>
            <person name="Borstlap C.J."/>
            <person name="De Witt R.N."/>
            <person name="Botha A."/>
            <person name="Volschenk H."/>
        </authorList>
    </citation>
    <scope>NUCLEOTIDE SEQUENCE [LARGE SCALE GENOMIC DNA]</scope>
    <source>
        <strain evidence="6 7">CAB683</strain>
    </source>
</reference>
<sequence>MHGPCRFSRKFPDRALQHRDRAYPICPAESQAVCSVRADPLQAPTRSLRMATIRESSRALRSIRAPPITRQASLRLSRSSSSAATAEAPLPELAELELDSGLNVPAPTPEIKERFKPWKRQMERKRGLPGSRYQYHPPKFNRGPLHPIQSPASSDPIARDFVPGPFNVPRIKHTYQSTIASDIMTLTYLHTPPGTEKPPVPQRLREWDDSSPYHKNRPLRGPRGHSHLPLIERDITFNNIPAIQEITISSFVPQAIRDEDLLLVARTMLLAISGQMPEITKSKHSVVQWGLIKDKKTGVKVTLKGDAAYEFLDRCIQFVFPRIKEWKGLSGTTGDSAGNLSWGFNPEDMVLFPEIEVNTDMYPAKMMPGCRIFVKTTATSDRQARLLFGTLGIPFYGKLRN</sequence>
<evidence type="ECO:0000259" key="5">
    <source>
        <dbReference type="Pfam" id="PF00673"/>
    </source>
</evidence>
<dbReference type="EMBL" id="QVQW01000024">
    <property type="protein sequence ID" value="RKU45035.1"/>
    <property type="molecule type" value="Genomic_DNA"/>
</dbReference>
<keyword evidence="2" id="KW-0689">Ribosomal protein</keyword>
<dbReference type="GO" id="GO:0006412">
    <property type="term" value="P:translation"/>
    <property type="evidence" value="ECO:0007669"/>
    <property type="project" value="InterPro"/>
</dbReference>
<gene>
    <name evidence="6" type="ORF">DL546_005374</name>
</gene>
<dbReference type="InterPro" id="IPR022803">
    <property type="entry name" value="Ribosomal_uL5_dom_sf"/>
</dbReference>
<dbReference type="PANTHER" id="PTHR11994">
    <property type="entry name" value="60S RIBOSOMAL PROTEIN L11-RELATED"/>
    <property type="match status" value="1"/>
</dbReference>
<dbReference type="GO" id="GO:1990904">
    <property type="term" value="C:ribonucleoprotein complex"/>
    <property type="evidence" value="ECO:0007669"/>
    <property type="project" value="UniProtKB-KW"/>
</dbReference>
<protein>
    <recommendedName>
        <fullName evidence="8">Ribosomal protein L5 C-terminal domain-containing protein</fullName>
    </recommendedName>
</protein>